<accession>A0A2W5B5U3</accession>
<evidence type="ECO:0000259" key="2">
    <source>
        <dbReference type="Pfam" id="PF19291"/>
    </source>
</evidence>
<dbReference type="PANTHER" id="PTHR31616">
    <property type="entry name" value="TREHALASE"/>
    <property type="match status" value="1"/>
</dbReference>
<dbReference type="InterPro" id="IPR008928">
    <property type="entry name" value="6-hairpin_glycosidase_sf"/>
</dbReference>
<dbReference type="InterPro" id="IPR012341">
    <property type="entry name" value="6hp_glycosidase-like_sf"/>
</dbReference>
<feature type="domain" description="GH15-like" evidence="1">
    <location>
        <begin position="245"/>
        <end position="600"/>
    </location>
</feature>
<feature type="domain" description="Trehalase-like N-terminal" evidence="2">
    <location>
        <begin position="21"/>
        <end position="98"/>
    </location>
</feature>
<gene>
    <name evidence="3" type="ORF">DI632_06515</name>
</gene>
<protein>
    <submittedName>
        <fullName evidence="3">Glycoside hydrolase family 15</fullName>
    </submittedName>
</protein>
<dbReference type="Pfam" id="PF00723">
    <property type="entry name" value="Glyco_hydro_15"/>
    <property type="match status" value="1"/>
</dbReference>
<dbReference type="AlphaFoldDB" id="A0A2W5B5U3"/>
<dbReference type="InterPro" id="IPR011613">
    <property type="entry name" value="GH15-like"/>
</dbReference>
<dbReference type="Pfam" id="PF19291">
    <property type="entry name" value="TREH_N"/>
    <property type="match status" value="1"/>
</dbReference>
<reference evidence="3 4" key="1">
    <citation type="submission" date="2017-08" db="EMBL/GenBank/DDBJ databases">
        <title>Infants hospitalized years apart are colonized by the same room-sourced microbial strains.</title>
        <authorList>
            <person name="Brooks B."/>
            <person name="Olm M.R."/>
            <person name="Firek B.A."/>
            <person name="Baker R."/>
            <person name="Thomas B.C."/>
            <person name="Morowitz M.J."/>
            <person name="Banfield J.F."/>
        </authorList>
    </citation>
    <scope>NUCLEOTIDE SEQUENCE [LARGE SCALE GENOMIC DNA]</scope>
    <source>
        <strain evidence="3">S2_018_000_R3_110</strain>
    </source>
</reference>
<dbReference type="GO" id="GO:0004553">
    <property type="term" value="F:hydrolase activity, hydrolyzing O-glycosyl compounds"/>
    <property type="evidence" value="ECO:0007669"/>
    <property type="project" value="UniProtKB-ARBA"/>
</dbReference>
<dbReference type="SUPFAM" id="SSF48208">
    <property type="entry name" value="Six-hairpin glycosidases"/>
    <property type="match status" value="1"/>
</dbReference>
<proteinExistence type="predicted"/>
<sequence length="608" mass="66207">MFSRSRTAAPATLRDADGYLPLARYGALGDGRAVVLSGADGSIDWWCVPNMDSPALFDRLLDGTLGGYFAITPVDPFTSEQRYRDDSNVLETVFTTATGRATLVESLNSGSAGRLPWAELARRVEGLDGHVAFALTLRFGRRADTVSPYFARAGGHDVFHVGAVLGLFRCSDHVVIDRQGDDGIDGRIAVAQGQRATVAIVAGADEPLVVPPIEAIDGRIDLSDREWRDWTRALDWSGQLHCDGARRALAIRSALALKLLLYSPTGAIVAAATTSLPEKVGGPKNWDYRYAWIRDAGYTIKAFLRIGAHAEAKAGFTWLLKRLGQGVPKVCYTLGGDPVPAVREIDIPGYRGSQPVVTGNLATDQHQHGIYGDIFETAERFVACGNILDGQSAETLSHLADLCADRWRQKDAGIWELPEVQHYTMSKISCWQALQRAVELADAGQIPTTCRDRWARERDRIMDWIGEHCWDEERGAYLCYPGADGLDASLALAVRFRFDGQDRLARTLDAIDRELGAGAFHYRYAGMAREEGCFLACTFWMIEARAMLGQRERAEAAMAAAMDGLAHGVGILPEMIDPATGDYLGNLPQGLSHLALIQAIATLGGAEL</sequence>
<keyword evidence="3" id="KW-0378">Hydrolase</keyword>
<name>A0A2W5B5U3_9SPHN</name>
<dbReference type="PANTHER" id="PTHR31616:SF0">
    <property type="entry name" value="GLUCAN 1,4-ALPHA-GLUCOSIDASE"/>
    <property type="match status" value="1"/>
</dbReference>
<evidence type="ECO:0000313" key="4">
    <source>
        <dbReference type="Proteomes" id="UP000248614"/>
    </source>
</evidence>
<dbReference type="InterPro" id="IPR045582">
    <property type="entry name" value="Trehalase-like_N"/>
</dbReference>
<dbReference type="Proteomes" id="UP000248614">
    <property type="component" value="Unassembled WGS sequence"/>
</dbReference>
<comment type="caution">
    <text evidence="3">The sequence shown here is derived from an EMBL/GenBank/DDBJ whole genome shotgun (WGS) entry which is preliminary data.</text>
</comment>
<evidence type="ECO:0000313" key="3">
    <source>
        <dbReference type="EMBL" id="PZO78605.1"/>
    </source>
</evidence>
<organism evidence="3 4">
    <name type="scientific">Sphingomonas hengshuiensis</name>
    <dbReference type="NCBI Taxonomy" id="1609977"/>
    <lineage>
        <taxon>Bacteria</taxon>
        <taxon>Pseudomonadati</taxon>
        <taxon>Pseudomonadota</taxon>
        <taxon>Alphaproteobacteria</taxon>
        <taxon>Sphingomonadales</taxon>
        <taxon>Sphingomonadaceae</taxon>
        <taxon>Sphingomonas</taxon>
    </lineage>
</organism>
<dbReference type="GO" id="GO:0005975">
    <property type="term" value="P:carbohydrate metabolic process"/>
    <property type="evidence" value="ECO:0007669"/>
    <property type="project" value="InterPro"/>
</dbReference>
<dbReference type="Gene3D" id="1.50.10.10">
    <property type="match status" value="1"/>
</dbReference>
<dbReference type="EMBL" id="QFNF01000011">
    <property type="protein sequence ID" value="PZO78605.1"/>
    <property type="molecule type" value="Genomic_DNA"/>
</dbReference>
<evidence type="ECO:0000259" key="1">
    <source>
        <dbReference type="Pfam" id="PF00723"/>
    </source>
</evidence>